<dbReference type="EMBL" id="VFRP01000039">
    <property type="protein sequence ID" value="TPE46860.1"/>
    <property type="molecule type" value="Genomic_DNA"/>
</dbReference>
<reference evidence="1 2" key="1">
    <citation type="submission" date="2019-06" db="EMBL/GenBank/DDBJ databases">
        <title>A novel bacterium of genus Amaricoccus, isolated from marine sediment.</title>
        <authorList>
            <person name="Huang H."/>
            <person name="Mo K."/>
            <person name="Hu Y."/>
        </authorList>
    </citation>
    <scope>NUCLEOTIDE SEQUENCE [LARGE SCALE GENOMIC DNA]</scope>
    <source>
        <strain evidence="1 2">HB172011</strain>
    </source>
</reference>
<dbReference type="Proteomes" id="UP000319255">
    <property type="component" value="Unassembled WGS sequence"/>
</dbReference>
<gene>
    <name evidence="1" type="ORF">FJM51_21300</name>
</gene>
<evidence type="ECO:0000313" key="1">
    <source>
        <dbReference type="EMBL" id="TPE46860.1"/>
    </source>
</evidence>
<protein>
    <submittedName>
        <fullName evidence="1">Uncharacterized protein</fullName>
    </submittedName>
</protein>
<dbReference type="OrthoDB" id="9784719at2"/>
<comment type="caution">
    <text evidence="1">The sequence shown here is derived from an EMBL/GenBank/DDBJ whole genome shotgun (WGS) entry which is preliminary data.</text>
</comment>
<organism evidence="1 2">
    <name type="scientific">Amaricoccus solimangrovi</name>
    <dbReference type="NCBI Taxonomy" id="2589815"/>
    <lineage>
        <taxon>Bacteria</taxon>
        <taxon>Pseudomonadati</taxon>
        <taxon>Pseudomonadota</taxon>
        <taxon>Alphaproteobacteria</taxon>
        <taxon>Rhodobacterales</taxon>
        <taxon>Paracoccaceae</taxon>
        <taxon>Amaricoccus</taxon>
    </lineage>
</organism>
<proteinExistence type="predicted"/>
<accession>A0A501WET9</accession>
<sequence>MRASPPAVLVVEDDPLLRLAAVDFVEDAGFPASPLDDFAAHTVEARLVGITKKKKKKRRPGRAGW</sequence>
<keyword evidence="2" id="KW-1185">Reference proteome</keyword>
<dbReference type="RefSeq" id="WP_140456146.1">
    <property type="nucleotide sequence ID" value="NZ_VFRP01000039.1"/>
</dbReference>
<name>A0A501WET9_9RHOB</name>
<evidence type="ECO:0000313" key="2">
    <source>
        <dbReference type="Proteomes" id="UP000319255"/>
    </source>
</evidence>
<dbReference type="AlphaFoldDB" id="A0A501WET9"/>